<dbReference type="InterPro" id="IPR016651">
    <property type="entry name" value="LCMT1"/>
</dbReference>
<dbReference type="GO" id="GO:0018423">
    <property type="term" value="F:protein C-terminal leucine carboxyl O-methyltransferase activity"/>
    <property type="evidence" value="ECO:0007669"/>
    <property type="project" value="UniProtKB-EC"/>
</dbReference>
<gene>
    <name evidence="10" type="ORF">THASP1DRAFT_18558</name>
</gene>
<dbReference type="InterPro" id="IPR029063">
    <property type="entry name" value="SAM-dependent_MTases_sf"/>
</dbReference>
<keyword evidence="5 8" id="KW-0489">Methyltransferase</keyword>
<proteinExistence type="inferred from homology"/>
<comment type="similarity">
    <text evidence="2 8">Belongs to the methyltransferase superfamily. LCMT family.</text>
</comment>
<dbReference type="GO" id="GO:0032259">
    <property type="term" value="P:methylation"/>
    <property type="evidence" value="ECO:0007669"/>
    <property type="project" value="UniProtKB-KW"/>
</dbReference>
<sequence length="332" mass="37349">MRASSDDVVRGTNDDASLSRLSAVTAGYLDDTFAKLFVRRPMRRNPIINRGTYLRTSALDKLVSQFAAVHASLGRPWQLVSLGAGSDTRYLLMKTSGQQPRKYFEIDFAEVTTRKAMALSKPSAQKLLGTAQPGKGGAELYADDYCLLAGDLRHFEQELVPRLEQHGFDREQPTLFLAECVLVYMLPQDADRVLRWTSTHCPTAGFIIYEPCQPDDAFGQVMVQNLRGRGVELPGLSQYPDLLAQRTRFLNLGWHGATAVDMDQVHDRHTAAEELRRIAKLELLDELEEWRLLAQHYGIVWAWCEETKGDGSTASQPHLAHWQLPDYSTTTI</sequence>
<dbReference type="PANTHER" id="PTHR13600">
    <property type="entry name" value="LEUCINE CARBOXYL METHYLTRANSFERASE"/>
    <property type="match status" value="1"/>
</dbReference>
<dbReference type="PIRSF" id="PIRSF016305">
    <property type="entry name" value="LCM_mtfrase"/>
    <property type="match status" value="1"/>
</dbReference>
<comment type="function">
    <text evidence="8">Methylates the carboxyl group of the C-terminal leucine residue of protein phosphatase 2A catalytic subunits to form alpha-leucine ester residues.</text>
</comment>
<keyword evidence="7 8" id="KW-0949">S-adenosyl-L-methionine</keyword>
<reference evidence="11" key="1">
    <citation type="journal article" date="2018" name="Nat. Microbiol.">
        <title>Leveraging single-cell genomics to expand the fungal tree of life.</title>
        <authorList>
            <person name="Ahrendt S.R."/>
            <person name="Quandt C.A."/>
            <person name="Ciobanu D."/>
            <person name="Clum A."/>
            <person name="Salamov A."/>
            <person name="Andreopoulos B."/>
            <person name="Cheng J.F."/>
            <person name="Woyke T."/>
            <person name="Pelin A."/>
            <person name="Henrissat B."/>
            <person name="Reynolds N.K."/>
            <person name="Benny G.L."/>
            <person name="Smith M.E."/>
            <person name="James T.Y."/>
            <person name="Grigoriev I.V."/>
        </authorList>
    </citation>
    <scope>NUCLEOTIDE SEQUENCE [LARGE SCALE GENOMIC DNA]</scope>
    <source>
        <strain evidence="11">RSA 1356</strain>
    </source>
</reference>
<dbReference type="PANTHER" id="PTHR13600:SF21">
    <property type="entry name" value="LEUCINE CARBOXYL METHYLTRANSFERASE 1"/>
    <property type="match status" value="1"/>
</dbReference>
<dbReference type="InterPro" id="IPR007213">
    <property type="entry name" value="Ppm1/Ppm2/Tcmp"/>
</dbReference>
<evidence type="ECO:0000256" key="8">
    <source>
        <dbReference type="PIRNR" id="PIRNR016305"/>
    </source>
</evidence>
<dbReference type="AlphaFoldDB" id="A0A4P9XKP5"/>
<feature type="binding site" evidence="9">
    <location>
        <position position="55"/>
    </location>
    <ligand>
        <name>S-adenosyl-L-methionine</name>
        <dbReference type="ChEBI" id="CHEBI:59789"/>
    </ligand>
</feature>
<dbReference type="Gene3D" id="3.40.50.150">
    <property type="entry name" value="Vaccinia Virus protein VP39"/>
    <property type="match status" value="1"/>
</dbReference>
<dbReference type="Pfam" id="PF04072">
    <property type="entry name" value="LCM"/>
    <property type="match status" value="1"/>
</dbReference>
<name>A0A4P9XKP5_9FUNG</name>
<keyword evidence="11" id="KW-1185">Reference proteome</keyword>
<evidence type="ECO:0000256" key="3">
    <source>
        <dbReference type="ARBA" id="ARBA00012834"/>
    </source>
</evidence>
<accession>A0A4P9XKP5</accession>
<keyword evidence="6 8" id="KW-0808">Transferase</keyword>
<evidence type="ECO:0000313" key="10">
    <source>
        <dbReference type="EMBL" id="RKP06383.1"/>
    </source>
</evidence>
<organism evidence="10 11">
    <name type="scientific">Thamnocephalis sphaerospora</name>
    <dbReference type="NCBI Taxonomy" id="78915"/>
    <lineage>
        <taxon>Eukaryota</taxon>
        <taxon>Fungi</taxon>
        <taxon>Fungi incertae sedis</taxon>
        <taxon>Zoopagomycota</taxon>
        <taxon>Zoopagomycotina</taxon>
        <taxon>Zoopagomycetes</taxon>
        <taxon>Zoopagales</taxon>
        <taxon>Sigmoideomycetaceae</taxon>
        <taxon>Thamnocephalis</taxon>
    </lineage>
</organism>
<evidence type="ECO:0000256" key="5">
    <source>
        <dbReference type="ARBA" id="ARBA00022603"/>
    </source>
</evidence>
<evidence type="ECO:0000256" key="1">
    <source>
        <dbReference type="ARBA" id="ARBA00000724"/>
    </source>
</evidence>
<dbReference type="STRING" id="78915.A0A4P9XKP5"/>
<evidence type="ECO:0000256" key="4">
    <source>
        <dbReference type="ARBA" id="ARBA00017497"/>
    </source>
</evidence>
<dbReference type="EC" id="2.1.1.233" evidence="3 8"/>
<evidence type="ECO:0000256" key="2">
    <source>
        <dbReference type="ARBA" id="ARBA00010703"/>
    </source>
</evidence>
<evidence type="ECO:0000256" key="7">
    <source>
        <dbReference type="ARBA" id="ARBA00022691"/>
    </source>
</evidence>
<dbReference type="Proteomes" id="UP000271241">
    <property type="component" value="Unassembled WGS sequence"/>
</dbReference>
<comment type="catalytic activity">
    <reaction evidence="1 8">
        <text>[phosphatase 2A protein]-C-terminal L-leucine + S-adenosyl-L-methionine = [phosphatase 2A protein]-C-terminal L-leucine methyl ester + S-adenosyl-L-homocysteine</text>
        <dbReference type="Rhea" id="RHEA:48544"/>
        <dbReference type="Rhea" id="RHEA-COMP:12134"/>
        <dbReference type="Rhea" id="RHEA-COMP:12135"/>
        <dbReference type="ChEBI" id="CHEBI:57856"/>
        <dbReference type="ChEBI" id="CHEBI:59789"/>
        <dbReference type="ChEBI" id="CHEBI:90516"/>
        <dbReference type="ChEBI" id="CHEBI:90517"/>
        <dbReference type="EC" id="2.1.1.233"/>
    </reaction>
</comment>
<dbReference type="EMBL" id="KZ992894">
    <property type="protein sequence ID" value="RKP06383.1"/>
    <property type="molecule type" value="Genomic_DNA"/>
</dbReference>
<feature type="binding site" evidence="9">
    <location>
        <begin position="151"/>
        <end position="152"/>
    </location>
    <ligand>
        <name>S-adenosyl-L-methionine</name>
        <dbReference type="ChEBI" id="CHEBI:59789"/>
    </ligand>
</feature>
<evidence type="ECO:0000256" key="9">
    <source>
        <dbReference type="PIRSR" id="PIRSR016305-1"/>
    </source>
</evidence>
<feature type="binding site" evidence="9">
    <location>
        <position position="83"/>
    </location>
    <ligand>
        <name>S-adenosyl-L-methionine</name>
        <dbReference type="ChEBI" id="CHEBI:59789"/>
    </ligand>
</feature>
<evidence type="ECO:0000256" key="6">
    <source>
        <dbReference type="ARBA" id="ARBA00022679"/>
    </source>
</evidence>
<dbReference type="OrthoDB" id="203237at2759"/>
<dbReference type="SUPFAM" id="SSF53335">
    <property type="entry name" value="S-adenosyl-L-methionine-dependent methyltransferases"/>
    <property type="match status" value="1"/>
</dbReference>
<evidence type="ECO:0000313" key="11">
    <source>
        <dbReference type="Proteomes" id="UP000271241"/>
    </source>
</evidence>
<feature type="binding site" evidence="9">
    <location>
        <position position="179"/>
    </location>
    <ligand>
        <name>S-adenosyl-L-methionine</name>
        <dbReference type="ChEBI" id="CHEBI:59789"/>
    </ligand>
</feature>
<protein>
    <recommendedName>
        <fullName evidence="4 8">Leucine carboxyl methyltransferase 1</fullName>
        <ecNumber evidence="3 8">2.1.1.233</ecNumber>
    </recommendedName>
</protein>